<organism evidence="2 3">
    <name type="scientific">Xenoophorus captivus</name>
    <dbReference type="NCBI Taxonomy" id="1517983"/>
    <lineage>
        <taxon>Eukaryota</taxon>
        <taxon>Metazoa</taxon>
        <taxon>Chordata</taxon>
        <taxon>Craniata</taxon>
        <taxon>Vertebrata</taxon>
        <taxon>Euteleostomi</taxon>
        <taxon>Actinopterygii</taxon>
        <taxon>Neopterygii</taxon>
        <taxon>Teleostei</taxon>
        <taxon>Neoteleostei</taxon>
        <taxon>Acanthomorphata</taxon>
        <taxon>Ovalentaria</taxon>
        <taxon>Atherinomorphae</taxon>
        <taxon>Cyprinodontiformes</taxon>
        <taxon>Goodeidae</taxon>
        <taxon>Xenoophorus</taxon>
    </lineage>
</organism>
<accession>A0ABV0QID9</accession>
<feature type="compositionally biased region" description="Basic and acidic residues" evidence="1">
    <location>
        <begin position="63"/>
        <end position="75"/>
    </location>
</feature>
<proteinExistence type="predicted"/>
<dbReference type="EMBL" id="JAHRIN010011533">
    <property type="protein sequence ID" value="MEQ2195585.1"/>
    <property type="molecule type" value="Genomic_DNA"/>
</dbReference>
<dbReference type="Proteomes" id="UP001434883">
    <property type="component" value="Unassembled WGS sequence"/>
</dbReference>
<evidence type="ECO:0000313" key="3">
    <source>
        <dbReference type="Proteomes" id="UP001434883"/>
    </source>
</evidence>
<protein>
    <submittedName>
        <fullName evidence="2">Uncharacterized protein</fullName>
    </submittedName>
</protein>
<sequence length="87" mass="9999">TWRTPALLFLGVPSCSPLTRLRIPMPTLTTQPRFDHRRLLTRHSRFDRVVLSADEILAQFPSSKKDESDKIKDKASTSSSRYKSKLI</sequence>
<evidence type="ECO:0000313" key="2">
    <source>
        <dbReference type="EMBL" id="MEQ2195585.1"/>
    </source>
</evidence>
<evidence type="ECO:0000256" key="1">
    <source>
        <dbReference type="SAM" id="MobiDB-lite"/>
    </source>
</evidence>
<comment type="caution">
    <text evidence="2">The sequence shown here is derived from an EMBL/GenBank/DDBJ whole genome shotgun (WGS) entry which is preliminary data.</text>
</comment>
<name>A0ABV0QID9_9TELE</name>
<gene>
    <name evidence="2" type="ORF">XENOCAPTIV_015120</name>
</gene>
<keyword evidence="3" id="KW-1185">Reference proteome</keyword>
<reference evidence="2 3" key="1">
    <citation type="submission" date="2021-06" db="EMBL/GenBank/DDBJ databases">
        <authorList>
            <person name="Palmer J.M."/>
        </authorList>
    </citation>
    <scope>NUCLEOTIDE SEQUENCE [LARGE SCALE GENOMIC DNA]</scope>
    <source>
        <strain evidence="2 3">XC_2019</strain>
        <tissue evidence="2">Muscle</tissue>
    </source>
</reference>
<feature type="non-terminal residue" evidence="2">
    <location>
        <position position="1"/>
    </location>
</feature>
<feature type="region of interest" description="Disordered" evidence="1">
    <location>
        <begin position="62"/>
        <end position="87"/>
    </location>
</feature>